<keyword evidence="4" id="KW-1185">Reference proteome</keyword>
<evidence type="ECO:0000256" key="2">
    <source>
        <dbReference type="SAM" id="MobiDB-lite"/>
    </source>
</evidence>
<keyword evidence="1" id="KW-0175">Coiled coil</keyword>
<feature type="coiled-coil region" evidence="1">
    <location>
        <begin position="86"/>
        <end position="127"/>
    </location>
</feature>
<feature type="compositionally biased region" description="Basic residues" evidence="2">
    <location>
        <begin position="28"/>
        <end position="37"/>
    </location>
</feature>
<comment type="caution">
    <text evidence="3">The sequence shown here is derived from an EMBL/GenBank/DDBJ whole genome shotgun (WGS) entry which is preliminary data.</text>
</comment>
<dbReference type="EMBL" id="JAKLMC020000037">
    <property type="protein sequence ID" value="KAK5949292.1"/>
    <property type="molecule type" value="Genomic_DNA"/>
</dbReference>
<name>A0AAN8I1L1_9EURO</name>
<sequence>MAHQLSTGAGSKSKFPKHTLQRPARSNAQKRKQRKLHQNTTRGLASLDLGQLSSSQKQSGSDQTSDVQTSDSQITLAEEHRQQHEVAFWKARAENAEAQLQAANTRIEELVAEVGRQAERVQAWRDEADRVSLMGLTLYERAQQGS</sequence>
<feature type="region of interest" description="Disordered" evidence="2">
    <location>
        <begin position="1"/>
        <end position="83"/>
    </location>
</feature>
<proteinExistence type="predicted"/>
<feature type="compositionally biased region" description="Polar residues" evidence="2">
    <location>
        <begin position="1"/>
        <end position="10"/>
    </location>
</feature>
<feature type="compositionally biased region" description="Low complexity" evidence="2">
    <location>
        <begin position="43"/>
        <end position="75"/>
    </location>
</feature>
<dbReference type="Proteomes" id="UP001316803">
    <property type="component" value="Unassembled WGS sequence"/>
</dbReference>
<evidence type="ECO:0000256" key="1">
    <source>
        <dbReference type="SAM" id="Coils"/>
    </source>
</evidence>
<evidence type="ECO:0000313" key="4">
    <source>
        <dbReference type="Proteomes" id="UP001316803"/>
    </source>
</evidence>
<organism evidence="3 4">
    <name type="scientific">Knufia fluminis</name>
    <dbReference type="NCBI Taxonomy" id="191047"/>
    <lineage>
        <taxon>Eukaryota</taxon>
        <taxon>Fungi</taxon>
        <taxon>Dikarya</taxon>
        <taxon>Ascomycota</taxon>
        <taxon>Pezizomycotina</taxon>
        <taxon>Eurotiomycetes</taxon>
        <taxon>Chaetothyriomycetidae</taxon>
        <taxon>Chaetothyriales</taxon>
        <taxon>Trichomeriaceae</taxon>
        <taxon>Knufia</taxon>
    </lineage>
</organism>
<protein>
    <submittedName>
        <fullName evidence="3">Uncharacterized protein</fullName>
    </submittedName>
</protein>
<reference evidence="3 4" key="1">
    <citation type="submission" date="2022-12" db="EMBL/GenBank/DDBJ databases">
        <title>Genomic features and morphological characterization of a novel Knufia sp. strain isolated from spacecraft assembly facility.</title>
        <authorList>
            <person name="Teixeira M."/>
            <person name="Chander A.M."/>
            <person name="Stajich J.E."/>
            <person name="Venkateswaran K."/>
        </authorList>
    </citation>
    <scope>NUCLEOTIDE SEQUENCE [LARGE SCALE GENOMIC DNA]</scope>
    <source>
        <strain evidence="3 4">FJI-L2-BK-P2</strain>
    </source>
</reference>
<dbReference type="AlphaFoldDB" id="A0AAN8I1L1"/>
<accession>A0AAN8I1L1</accession>
<evidence type="ECO:0000313" key="3">
    <source>
        <dbReference type="EMBL" id="KAK5949292.1"/>
    </source>
</evidence>
<gene>
    <name evidence="3" type="ORF">OHC33_009645</name>
</gene>